<dbReference type="EMBL" id="LIAE01006311">
    <property type="protein sequence ID" value="PAV91477.1"/>
    <property type="molecule type" value="Genomic_DNA"/>
</dbReference>
<evidence type="ECO:0000313" key="6">
    <source>
        <dbReference type="EMBL" id="PAV91481.1"/>
    </source>
</evidence>
<keyword evidence="7" id="KW-1185">Reference proteome</keyword>
<dbReference type="PANTHER" id="PTHR46671">
    <property type="entry name" value="PROTEIN CBG11221"/>
    <property type="match status" value="1"/>
</dbReference>
<keyword evidence="3" id="KW-0808">Transferase</keyword>
<comment type="subcellular location">
    <subcellularLocation>
        <location evidence="1">Membrane</location>
        <topology evidence="1">Single-pass type II membrane protein</topology>
    </subcellularLocation>
</comment>
<dbReference type="GO" id="GO:0016757">
    <property type="term" value="F:glycosyltransferase activity"/>
    <property type="evidence" value="ECO:0007669"/>
    <property type="project" value="UniProtKB-KW"/>
</dbReference>
<evidence type="ECO:0000313" key="7">
    <source>
        <dbReference type="Proteomes" id="UP000218231"/>
    </source>
</evidence>
<dbReference type="STRING" id="2018661.A0A2A2LYZ9"/>
<evidence type="ECO:0000256" key="4">
    <source>
        <dbReference type="ARBA" id="ARBA00023136"/>
    </source>
</evidence>
<keyword evidence="4" id="KW-0472">Membrane</keyword>
<evidence type="ECO:0000256" key="5">
    <source>
        <dbReference type="ARBA" id="ARBA00023180"/>
    </source>
</evidence>
<dbReference type="AlphaFoldDB" id="A0A2A2LYZ9"/>
<keyword evidence="5" id="KW-0325">Glycoprotein</keyword>
<protein>
    <submittedName>
        <fullName evidence="6">Uncharacterized protein</fullName>
    </submittedName>
</protein>
<evidence type="ECO:0000256" key="1">
    <source>
        <dbReference type="ARBA" id="ARBA00004606"/>
    </source>
</evidence>
<dbReference type="Proteomes" id="UP000218231">
    <property type="component" value="Unassembled WGS sequence"/>
</dbReference>
<gene>
    <name evidence="6" type="ORF">WR25_18148</name>
</gene>
<dbReference type="InterPro" id="IPR003406">
    <property type="entry name" value="Glyco_trans_14"/>
</dbReference>
<comment type="caution">
    <text evidence="6">The sequence shown here is derived from an EMBL/GenBank/DDBJ whole genome shotgun (WGS) entry which is preliminary data.</text>
</comment>
<dbReference type="EMBL" id="LIAE01006311">
    <property type="protein sequence ID" value="PAV91481.1"/>
    <property type="molecule type" value="Genomic_DNA"/>
</dbReference>
<evidence type="ECO:0000256" key="3">
    <source>
        <dbReference type="ARBA" id="ARBA00022679"/>
    </source>
</evidence>
<dbReference type="EMBL" id="LIAE01006311">
    <property type="protein sequence ID" value="PAV91479.1"/>
    <property type="molecule type" value="Genomic_DNA"/>
</dbReference>
<keyword evidence="2" id="KW-0328">Glycosyltransferase</keyword>
<evidence type="ECO:0000256" key="2">
    <source>
        <dbReference type="ARBA" id="ARBA00022676"/>
    </source>
</evidence>
<dbReference type="GO" id="GO:0016020">
    <property type="term" value="C:membrane"/>
    <property type="evidence" value="ECO:0007669"/>
    <property type="project" value="UniProtKB-SubCell"/>
</dbReference>
<accession>A0A2A2LYZ9</accession>
<sequence length="202" mass="23554">MVRYFGWICEAILLATGKTETQLSTSLTIGKSTNEVFLSRTFVEAIFEELNMERLLNQINDPQFYGVDEIFFHTLVINSWMRLPGQIQNPCGLRIRNLARWTHWDYGKDSIHCHSKALRHNICILGVEYLPIVRDRPEILANKVNQEFDFGTILCMRKSMNRIESGSMIEGHLEMKHYERLPQVKQMKLIQNGDTNLTTFKC</sequence>
<proteinExistence type="predicted"/>
<dbReference type="Pfam" id="PF02485">
    <property type="entry name" value="Branch"/>
    <property type="match status" value="1"/>
</dbReference>
<reference evidence="6 7" key="1">
    <citation type="journal article" date="2017" name="Curr. Biol.">
        <title>Genome architecture and evolution of a unichromosomal asexual nematode.</title>
        <authorList>
            <person name="Fradin H."/>
            <person name="Zegar C."/>
            <person name="Gutwein M."/>
            <person name="Lucas J."/>
            <person name="Kovtun M."/>
            <person name="Corcoran D."/>
            <person name="Baugh L.R."/>
            <person name="Kiontke K."/>
            <person name="Gunsalus K."/>
            <person name="Fitch D.H."/>
            <person name="Piano F."/>
        </authorList>
    </citation>
    <scope>NUCLEOTIDE SEQUENCE [LARGE SCALE GENOMIC DNA]</scope>
    <source>
        <strain evidence="6">PF1309</strain>
    </source>
</reference>
<organism evidence="6 7">
    <name type="scientific">Diploscapter pachys</name>
    <dbReference type="NCBI Taxonomy" id="2018661"/>
    <lineage>
        <taxon>Eukaryota</taxon>
        <taxon>Metazoa</taxon>
        <taxon>Ecdysozoa</taxon>
        <taxon>Nematoda</taxon>
        <taxon>Chromadorea</taxon>
        <taxon>Rhabditida</taxon>
        <taxon>Rhabditina</taxon>
        <taxon>Rhabditomorpha</taxon>
        <taxon>Rhabditoidea</taxon>
        <taxon>Rhabditidae</taxon>
        <taxon>Diploscapter</taxon>
    </lineage>
</organism>
<name>A0A2A2LYZ9_9BILA</name>
<dbReference type="OrthoDB" id="2019572at2759"/>
<dbReference type="PANTHER" id="PTHR46671:SF5">
    <property type="entry name" value="NUCLEOTID_TRANS DOMAIN-CONTAINING PROTEIN"/>
    <property type="match status" value="1"/>
</dbReference>